<protein>
    <recommendedName>
        <fullName evidence="2">TOG domain-containing protein</fullName>
    </recommendedName>
</protein>
<dbReference type="GO" id="GO:0008017">
    <property type="term" value="F:microtubule binding"/>
    <property type="evidence" value="ECO:0007669"/>
    <property type="project" value="TreeGrafter"/>
</dbReference>
<feature type="compositionally biased region" description="Low complexity" evidence="1">
    <location>
        <begin position="732"/>
        <end position="748"/>
    </location>
</feature>
<organism evidence="3 4">
    <name type="scientific">Albugo candida</name>
    <dbReference type="NCBI Taxonomy" id="65357"/>
    <lineage>
        <taxon>Eukaryota</taxon>
        <taxon>Sar</taxon>
        <taxon>Stramenopiles</taxon>
        <taxon>Oomycota</taxon>
        <taxon>Peronosporomycetes</taxon>
        <taxon>Albuginales</taxon>
        <taxon>Albuginaceae</taxon>
        <taxon>Albugo</taxon>
    </lineage>
</organism>
<evidence type="ECO:0000313" key="4">
    <source>
        <dbReference type="Proteomes" id="UP000053237"/>
    </source>
</evidence>
<dbReference type="Proteomes" id="UP000053237">
    <property type="component" value="Unassembled WGS sequence"/>
</dbReference>
<feature type="region of interest" description="Disordered" evidence="1">
    <location>
        <begin position="652"/>
        <end position="672"/>
    </location>
</feature>
<name>A0A024GU23_9STRA</name>
<evidence type="ECO:0000259" key="2">
    <source>
        <dbReference type="SMART" id="SM01349"/>
    </source>
</evidence>
<feature type="compositionally biased region" description="Polar residues" evidence="1">
    <location>
        <begin position="757"/>
        <end position="775"/>
    </location>
</feature>
<dbReference type="SMART" id="SM01349">
    <property type="entry name" value="TOG"/>
    <property type="match status" value="2"/>
</dbReference>
<comment type="caution">
    <text evidence="3">The sequence shown here is derived from an EMBL/GenBank/DDBJ whole genome shotgun (WGS) entry which is preliminary data.</text>
</comment>
<dbReference type="EMBL" id="CAIX01000425">
    <property type="protein sequence ID" value="CCI50236.1"/>
    <property type="molecule type" value="Genomic_DNA"/>
</dbReference>
<dbReference type="SUPFAM" id="SSF48371">
    <property type="entry name" value="ARM repeat"/>
    <property type="match status" value="2"/>
</dbReference>
<dbReference type="InterPro" id="IPR024395">
    <property type="entry name" value="CLASP_N_dom"/>
</dbReference>
<feature type="domain" description="TOG" evidence="2">
    <location>
        <begin position="1049"/>
        <end position="1285"/>
    </location>
</feature>
<keyword evidence="4" id="KW-1185">Reference proteome</keyword>
<feature type="region of interest" description="Disordered" evidence="1">
    <location>
        <begin position="707"/>
        <end position="785"/>
    </location>
</feature>
<dbReference type="InterPro" id="IPR034085">
    <property type="entry name" value="TOG"/>
</dbReference>
<accession>A0A024GU23</accession>
<evidence type="ECO:0000313" key="3">
    <source>
        <dbReference type="EMBL" id="CCI50236.1"/>
    </source>
</evidence>
<dbReference type="OrthoDB" id="63891at2759"/>
<dbReference type="PANTHER" id="PTHR21567:SF87">
    <property type="entry name" value="CRESCERIN-LIKE PROTEIN CHE-12"/>
    <property type="match status" value="1"/>
</dbReference>
<dbReference type="Pfam" id="PF12348">
    <property type="entry name" value="CLASP_N"/>
    <property type="match status" value="1"/>
</dbReference>
<dbReference type="Gene3D" id="1.25.10.10">
    <property type="entry name" value="Leucine-rich Repeat Variant"/>
    <property type="match status" value="4"/>
</dbReference>
<feature type="region of interest" description="Disordered" evidence="1">
    <location>
        <begin position="530"/>
        <end position="562"/>
    </location>
</feature>
<reference evidence="3 4" key="1">
    <citation type="submission" date="2012-05" db="EMBL/GenBank/DDBJ databases">
        <title>Recombination and specialization in a pathogen metapopulation.</title>
        <authorList>
            <person name="Gardiner A."/>
            <person name="Kemen E."/>
            <person name="Schultz-Larsen T."/>
            <person name="MacLean D."/>
            <person name="Van Oosterhout C."/>
            <person name="Jones J.D.G."/>
        </authorList>
    </citation>
    <scope>NUCLEOTIDE SEQUENCE [LARGE SCALE GENOMIC DNA]</scope>
    <source>
        <strain evidence="3 4">Ac Nc2</strain>
    </source>
</reference>
<feature type="domain" description="TOG" evidence="2">
    <location>
        <begin position="809"/>
        <end position="1038"/>
    </location>
</feature>
<gene>
    <name evidence="3" type="ORF">BN9_118310</name>
</gene>
<dbReference type="GO" id="GO:0005881">
    <property type="term" value="C:cytoplasmic microtubule"/>
    <property type="evidence" value="ECO:0007669"/>
    <property type="project" value="TreeGrafter"/>
</dbReference>
<dbReference type="GO" id="GO:0000226">
    <property type="term" value="P:microtubule cytoskeleton organization"/>
    <property type="evidence" value="ECO:0007669"/>
    <property type="project" value="TreeGrafter"/>
</dbReference>
<sequence>MSCALDTIVSHLKFAPASDQTHALRKLRALVKAEASSYIVENAHQVVACMVLSLQNDASEHFSEWIALMSDIMPFLRAQTTRIFDEILPYLVNRLIHCEVDKVADSDSATDTFHVLNQFLLLSEDVYSIIKLFIDAGLRAVSEASTRENTIECIFRILQDCRHSDALSIDRSVVVLILNALVCALDDENENVVVAAECSIAKLQNIAQLSLQEVNDLLSPADRVTFRLHEVPIAEFLDAITESGKENTLSMRAKRSLPESIINDLESSQGNSNADWKNRSRAIRQLADFVGHLKPIELGAFVGKLASLLGILGRLLHDVDLHIVKHSLQVAYALYKGTCVCHHNVILGSDTRNALERYTSQFASDLIELMTLLAEEDSDEVTLLVYRTLPCFLCSCRSPFLTALLMESFRNRRWKIREQGLRIWILSLLLDKRIAEQTIAKISFVEIFAKLLCDVNARVREMSLHAAVAMDHVGISIYSLLEHMDDEALRNEIDFARLKQILASGGKGAQLLANGTLHVPKMCITEAERNVRSSVSSKRRAREETGNMSPTSHPPSSAQSTKNIDKIDSLGLGRCRSVPEWRNGRAKEHQEIRGAGFDTCLEHESLRCPVPVESTLCMKSLEALGQINTSRSDKLILLRKKAEKLWNSSTDSVNAQGRCDETTRVPPTTEVNARNLQERPIRPLSMGTAAMYATDITDDFTASVHVTEPLSKTKERSNLSLATRKRMEARQQKSQISEQEFESSASSSGARIGSPKVSESTPRSGNATQAQSSETKAVPSRRGKEAILDRQSSFEANGTKYVQEDELKPFSNPKAEVKKLMDGLHSSNWEENFQALTSLRRLAVYHSSFLEDRLHEMILEILSQVRNLRSSVSKNALLAMDTLSSVYGKGIDAELEHIVPLLLKRCADSNAFVCESASNSILAILRSCSLSKVFAALLSHSNAKAVPIRREVARSILRLIQIHRDQIMASREQERIISLAGKFLEDTSSEVRDIAKECFWALQVEVNLELSFLKRFLSPTLYLKVEKIGSQSFTKNEKEKNQVLRASSALKSKRKRPISGSQANLTEDVEAIVTKLDSSDWKERLEAISSLKAFVMQHAHALNQSSKSVEIFDCLVRRMDDGNVKVSLAMMEEVESILSALHSTLESALGMLLPVLSKNVSSNSNRIAALSKSVLQSLHSLGVEPRNLCQQLAAITRNTNTRSKAVLIECVAELIAQVDDRSHAFVIRNIVPLAIDTLKEVKGDIRQANSKLLQAVNAIVPSVLAAEVQKLGNKQQSEVRAILKH</sequence>
<proteinExistence type="predicted"/>
<dbReference type="InParanoid" id="A0A024GU23"/>
<evidence type="ECO:0000256" key="1">
    <source>
        <dbReference type="SAM" id="MobiDB-lite"/>
    </source>
</evidence>
<dbReference type="InterPro" id="IPR016024">
    <property type="entry name" value="ARM-type_fold"/>
</dbReference>
<dbReference type="Pfam" id="PF21040">
    <property type="entry name" value="CEP104-like_TOG"/>
    <property type="match status" value="1"/>
</dbReference>
<dbReference type="PANTHER" id="PTHR21567">
    <property type="entry name" value="CLASP"/>
    <property type="match status" value="1"/>
</dbReference>
<dbReference type="InterPro" id="IPR011989">
    <property type="entry name" value="ARM-like"/>
</dbReference>
<feature type="compositionally biased region" description="Polar residues" evidence="1">
    <location>
        <begin position="546"/>
        <end position="562"/>
    </location>
</feature>